<name>A0A9D9DR75_9BACT</name>
<proteinExistence type="predicted"/>
<dbReference type="PANTHER" id="PTHR10509:SF14">
    <property type="entry name" value="CAFFEOYL-COA O-METHYLTRANSFERASE 3-RELATED"/>
    <property type="match status" value="1"/>
</dbReference>
<accession>A0A9D9DR75</accession>
<gene>
    <name evidence="4" type="ORF">IAB08_04620</name>
</gene>
<comment type="caution">
    <text evidence="4">The sequence shown here is derived from an EMBL/GenBank/DDBJ whole genome shotgun (WGS) entry which is preliminary data.</text>
</comment>
<dbReference type="InterPro" id="IPR050362">
    <property type="entry name" value="Cation-dep_OMT"/>
</dbReference>
<protein>
    <submittedName>
        <fullName evidence="4">O-methyltransferase</fullName>
    </submittedName>
</protein>
<evidence type="ECO:0000256" key="2">
    <source>
        <dbReference type="ARBA" id="ARBA00022679"/>
    </source>
</evidence>
<evidence type="ECO:0000256" key="3">
    <source>
        <dbReference type="ARBA" id="ARBA00022691"/>
    </source>
</evidence>
<keyword evidence="1" id="KW-0489">Methyltransferase</keyword>
<dbReference type="GO" id="GO:0032259">
    <property type="term" value="P:methylation"/>
    <property type="evidence" value="ECO:0007669"/>
    <property type="project" value="UniProtKB-KW"/>
</dbReference>
<dbReference type="Proteomes" id="UP000823612">
    <property type="component" value="Unassembled WGS sequence"/>
</dbReference>
<keyword evidence="2" id="KW-0808">Transferase</keyword>
<dbReference type="SUPFAM" id="SSF53335">
    <property type="entry name" value="S-adenosyl-L-methionine-dependent methyltransferases"/>
    <property type="match status" value="1"/>
</dbReference>
<dbReference type="GO" id="GO:0008757">
    <property type="term" value="F:S-adenosylmethionine-dependent methyltransferase activity"/>
    <property type="evidence" value="ECO:0007669"/>
    <property type="project" value="TreeGrafter"/>
</dbReference>
<keyword evidence="3" id="KW-0949">S-adenosyl-L-methionine</keyword>
<evidence type="ECO:0000256" key="1">
    <source>
        <dbReference type="ARBA" id="ARBA00022603"/>
    </source>
</evidence>
<dbReference type="PANTHER" id="PTHR10509">
    <property type="entry name" value="O-METHYLTRANSFERASE-RELATED"/>
    <property type="match status" value="1"/>
</dbReference>
<evidence type="ECO:0000313" key="5">
    <source>
        <dbReference type="Proteomes" id="UP000823612"/>
    </source>
</evidence>
<dbReference type="EMBL" id="JADIMZ010000069">
    <property type="protein sequence ID" value="MBO8432557.1"/>
    <property type="molecule type" value="Genomic_DNA"/>
</dbReference>
<reference evidence="4" key="1">
    <citation type="submission" date="2020-10" db="EMBL/GenBank/DDBJ databases">
        <authorList>
            <person name="Gilroy R."/>
        </authorList>
    </citation>
    <scope>NUCLEOTIDE SEQUENCE</scope>
    <source>
        <strain evidence="4">2889</strain>
    </source>
</reference>
<dbReference type="Gene3D" id="3.40.50.150">
    <property type="entry name" value="Vaccinia Virus protein VP39"/>
    <property type="match status" value="1"/>
</dbReference>
<dbReference type="Pfam" id="PF01596">
    <property type="entry name" value="Methyltransf_3"/>
    <property type="match status" value="1"/>
</dbReference>
<dbReference type="InterPro" id="IPR002935">
    <property type="entry name" value="SAM_O-MeTrfase"/>
</dbReference>
<sequence>MDDDFCLLPEDLSEYIEEHTSPVEALLSALDRDTHVNVLCPRMLSGAYQGKLLEFLSRMIAPERILEVGTYTGYSAICLAKGLKPGGRLLTIEHNPELEERIRAYLGKAGLSDMVELRIGEAAELLPELPEAGFDLVFLDADKAHYAEYYPLLKRVLKPGGWLLIDNVLWNGKVWSADAKDKDTRAVRDLNRMVLEDPEVENVLLPVRDGINIVRKL</sequence>
<evidence type="ECO:0000313" key="4">
    <source>
        <dbReference type="EMBL" id="MBO8432557.1"/>
    </source>
</evidence>
<dbReference type="CDD" id="cd02440">
    <property type="entry name" value="AdoMet_MTases"/>
    <property type="match status" value="1"/>
</dbReference>
<dbReference type="InterPro" id="IPR029063">
    <property type="entry name" value="SAM-dependent_MTases_sf"/>
</dbReference>
<dbReference type="GO" id="GO:0008171">
    <property type="term" value="F:O-methyltransferase activity"/>
    <property type="evidence" value="ECO:0007669"/>
    <property type="project" value="InterPro"/>
</dbReference>
<organism evidence="4 5">
    <name type="scientific">Candidatus Pullibacteroides excrementavium</name>
    <dbReference type="NCBI Taxonomy" id="2840905"/>
    <lineage>
        <taxon>Bacteria</taxon>
        <taxon>Pseudomonadati</taxon>
        <taxon>Bacteroidota</taxon>
        <taxon>Bacteroidia</taxon>
        <taxon>Bacteroidales</taxon>
        <taxon>Candidatus Pullibacteroides</taxon>
    </lineage>
</organism>
<dbReference type="AlphaFoldDB" id="A0A9D9DR75"/>
<reference evidence="4" key="2">
    <citation type="journal article" date="2021" name="PeerJ">
        <title>Extensive microbial diversity within the chicken gut microbiome revealed by metagenomics and culture.</title>
        <authorList>
            <person name="Gilroy R."/>
            <person name="Ravi A."/>
            <person name="Getino M."/>
            <person name="Pursley I."/>
            <person name="Horton D.L."/>
            <person name="Alikhan N.F."/>
            <person name="Baker D."/>
            <person name="Gharbi K."/>
            <person name="Hall N."/>
            <person name="Watson M."/>
            <person name="Adriaenssens E.M."/>
            <person name="Foster-Nyarko E."/>
            <person name="Jarju S."/>
            <person name="Secka A."/>
            <person name="Antonio M."/>
            <person name="Oren A."/>
            <person name="Chaudhuri R.R."/>
            <person name="La Ragione R."/>
            <person name="Hildebrand F."/>
            <person name="Pallen M.J."/>
        </authorList>
    </citation>
    <scope>NUCLEOTIDE SEQUENCE</scope>
    <source>
        <strain evidence="4">2889</strain>
    </source>
</reference>
<dbReference type="PROSITE" id="PS51682">
    <property type="entry name" value="SAM_OMT_I"/>
    <property type="match status" value="1"/>
</dbReference>